<name>A0A514Z871_9LACT</name>
<dbReference type="PANTHER" id="PTHR30121">
    <property type="entry name" value="UNCHARACTERIZED PROTEIN YJGR-RELATED"/>
    <property type="match status" value="1"/>
</dbReference>
<dbReference type="Gene3D" id="3.40.50.300">
    <property type="entry name" value="P-loop containing nucleotide triphosphate hydrolases"/>
    <property type="match status" value="2"/>
</dbReference>
<dbReference type="SUPFAM" id="SSF52540">
    <property type="entry name" value="P-loop containing nucleoside triphosphate hydrolases"/>
    <property type="match status" value="1"/>
</dbReference>
<dbReference type="InterPro" id="IPR016628">
    <property type="entry name" value="ATPase_SAG2001_prd"/>
</dbReference>
<dbReference type="PROSITE" id="PS00675">
    <property type="entry name" value="SIGMA54_INTERACT_1"/>
    <property type="match status" value="1"/>
</dbReference>
<dbReference type="OrthoDB" id="1647424at2"/>
<reference evidence="1 2" key="1">
    <citation type="submission" date="2019-07" db="EMBL/GenBank/DDBJ databases">
        <title>Genome sequencing of KACC 19320.</title>
        <authorList>
            <person name="Heo J."/>
            <person name="Kim S.-J."/>
            <person name="Kim J.-S."/>
            <person name="Hong S.-B."/>
            <person name="Kwon S.-W."/>
        </authorList>
    </citation>
    <scope>NUCLEOTIDE SEQUENCE [LARGE SCALE GENOMIC DNA]</scope>
    <source>
        <strain evidence="1 2">KACC 19320</strain>
    </source>
</reference>
<dbReference type="InterPro" id="IPR025662">
    <property type="entry name" value="Sigma_54_int_dom_ATP-bd_1"/>
</dbReference>
<organism evidence="1 2">
    <name type="scientific">Lactococcus protaetiae</name>
    <dbReference type="NCBI Taxonomy" id="2592653"/>
    <lineage>
        <taxon>Bacteria</taxon>
        <taxon>Bacillati</taxon>
        <taxon>Bacillota</taxon>
        <taxon>Bacilli</taxon>
        <taxon>Lactobacillales</taxon>
        <taxon>Streptococcaceae</taxon>
        <taxon>Lactococcus</taxon>
    </lineage>
</organism>
<dbReference type="EMBL" id="CP041356">
    <property type="protein sequence ID" value="QDK70763.1"/>
    <property type="molecule type" value="Genomic_DNA"/>
</dbReference>
<dbReference type="RefSeq" id="WP_142766347.1">
    <property type="nucleotide sequence ID" value="NZ_CP041356.1"/>
</dbReference>
<dbReference type="InterPro" id="IPR051162">
    <property type="entry name" value="T4SS_component"/>
</dbReference>
<sequence>MKNKSAKLRSRIVDIHDSLVLKEDGAVHLLLNVPSTVISSKDEKGRLKYKSRQVQAFGELEKYVNFEVFELSFSLDLANEFRKLSKNYYPPCAPLAIYIGEQITENLNLELGRPYEYRSFITVPLKTRKIPLNWKKAKKYAKEELSKQVVSLFNKEVGFAPDWYEEFSQEAKAVRSSLMSIGADFMTSEQTAFVFASRYLKGLKVDSVEIQAHLDSSYEAIDEAKLYFLAEGVVGHYSNRQFGYSKSLPIIADPTVMNGQDIEAFFHSFNFEISTFCRATFASSHGVNAPLKRGNRAKKRAKNIGQEAEQADSRQRTDVIMAQELAEYQEQDIEKGKKFLDFVYSIEIYGVSPEEIWEKETILMAATKDTELEISSGKADQEKEFSVSRITEGHNRKLDVFVQSQPLESFCEHLWFASNSVGSKRGFYIARVVDRVDSYNGDTQRAIEDSNKLVFFNMYEANKKIKGKKTDNGHILIIGETGSGKSYLTKLLFLCHSLLRSQTLYIDPKAEMRKQYMEVLEEYESQGLYPELCDYIRQINFVTLKSENTENHGALDPFVFAPSTTCKDLAETMVAELLGDDYDNSVKFKNAFLRTVDELLLRRETGEQIGFLHVFDELEKSGIEEVVERAELTLAKVNNSVLQLAFSRGENRGLDLEQHMTVLEVWGLDLPKNGGQAKTQSQIKSLVLMYALGYFCRAFGERSKAETSVFVDEAWFMMNSEVGDNILTEARRTGRSYNNFLVLVTQSLKDSTGAKQAGDAENEKDDTGFGTVFAFNTVTKTDRLLNYLKVPVNEDTLEWVDNMTQGECLMKDPYGHIERIVIDGMLPEITRLFDTVETDMDFEYDEVA</sequence>
<dbReference type="PANTHER" id="PTHR30121:SF6">
    <property type="entry name" value="SLR6007 PROTEIN"/>
    <property type="match status" value="1"/>
</dbReference>
<dbReference type="Pfam" id="PF12846">
    <property type="entry name" value="AAA_10"/>
    <property type="match status" value="1"/>
</dbReference>
<gene>
    <name evidence="1" type="ORF">FLP15_05825</name>
</gene>
<protein>
    <recommendedName>
        <fullName evidence="3">Conjugal transfer protein</fullName>
    </recommendedName>
</protein>
<proteinExistence type="predicted"/>
<dbReference type="PIRSF" id="PIRSF015040">
    <property type="entry name" value="ATPase_SAG2001_prd"/>
    <property type="match status" value="1"/>
</dbReference>
<evidence type="ECO:0000313" key="2">
    <source>
        <dbReference type="Proteomes" id="UP000315128"/>
    </source>
</evidence>
<dbReference type="KEGG" id="lack:FLP15_05825"/>
<evidence type="ECO:0000313" key="1">
    <source>
        <dbReference type="EMBL" id="QDK70763.1"/>
    </source>
</evidence>
<accession>A0A514Z871</accession>
<evidence type="ECO:0008006" key="3">
    <source>
        <dbReference type="Google" id="ProtNLM"/>
    </source>
</evidence>
<keyword evidence="2" id="KW-1185">Reference proteome</keyword>
<dbReference type="Proteomes" id="UP000315128">
    <property type="component" value="Chromosome"/>
</dbReference>
<dbReference type="InterPro" id="IPR027417">
    <property type="entry name" value="P-loop_NTPase"/>
</dbReference>
<dbReference type="AlphaFoldDB" id="A0A514Z871"/>